<dbReference type="RefSeq" id="WP_394511150.1">
    <property type="nucleotide sequence ID" value="NZ_JBIGHX010000003.1"/>
</dbReference>
<proteinExistence type="predicted"/>
<keyword evidence="2" id="KW-1185">Reference proteome</keyword>
<gene>
    <name evidence="1" type="ORF">ACG04Q_11965</name>
</gene>
<dbReference type="EMBL" id="JBIGHX010000003">
    <property type="protein sequence ID" value="MFG6462287.1"/>
    <property type="molecule type" value="Genomic_DNA"/>
</dbReference>
<evidence type="ECO:0000313" key="2">
    <source>
        <dbReference type="Proteomes" id="UP001606302"/>
    </source>
</evidence>
<organism evidence="1 2">
    <name type="scientific">Pelomonas lactea</name>
    <dbReference type="NCBI Taxonomy" id="3299030"/>
    <lineage>
        <taxon>Bacteria</taxon>
        <taxon>Pseudomonadati</taxon>
        <taxon>Pseudomonadota</taxon>
        <taxon>Betaproteobacteria</taxon>
        <taxon>Burkholderiales</taxon>
        <taxon>Sphaerotilaceae</taxon>
        <taxon>Roseateles</taxon>
    </lineage>
</organism>
<evidence type="ECO:0000313" key="1">
    <source>
        <dbReference type="EMBL" id="MFG6462287.1"/>
    </source>
</evidence>
<sequence length="166" mass="18137">MKPAARPAQPRNAALAQIHIAKAQLMKAGLLDDDSYRDMLFAQARVRSAAELDHAGRARVLAHMTRLGAKLGHAGKPFAGKKRPLDRQAQLDKIEALLADAGRSWAYLTKAMVKRICGVDALEFCTTDHLGKLIAALTYDQQRRAKREAAARVLQNELEGATNGND</sequence>
<dbReference type="InterPro" id="IPR009363">
    <property type="entry name" value="Phage_Mu_Gp16"/>
</dbReference>
<name>A0ABW7GKB2_9BURK</name>
<dbReference type="Pfam" id="PF06252">
    <property type="entry name" value="GemA"/>
    <property type="match status" value="1"/>
</dbReference>
<comment type="caution">
    <text evidence="1">The sequence shown here is derived from an EMBL/GenBank/DDBJ whole genome shotgun (WGS) entry which is preliminary data.</text>
</comment>
<accession>A0ABW7GKB2</accession>
<reference evidence="1 2" key="1">
    <citation type="submission" date="2024-08" db="EMBL/GenBank/DDBJ databases">
        <authorList>
            <person name="Lu H."/>
        </authorList>
    </citation>
    <scope>NUCLEOTIDE SEQUENCE [LARGE SCALE GENOMIC DNA]</scope>
    <source>
        <strain evidence="1 2">DXS20W</strain>
    </source>
</reference>
<dbReference type="Proteomes" id="UP001606302">
    <property type="component" value="Unassembled WGS sequence"/>
</dbReference>
<protein>
    <submittedName>
        <fullName evidence="1">Phage protein GemA/Gp16 family protein</fullName>
    </submittedName>
</protein>